<evidence type="ECO:0000313" key="4">
    <source>
        <dbReference type="Proteomes" id="UP000304148"/>
    </source>
</evidence>
<dbReference type="InterPro" id="IPR004341">
    <property type="entry name" value="CAT_RNA-bd_dom"/>
</dbReference>
<protein>
    <submittedName>
        <fullName evidence="3">Transcription antiterminator BglG</fullName>
    </submittedName>
</protein>
<evidence type="ECO:0000256" key="1">
    <source>
        <dbReference type="ARBA" id="ARBA00022737"/>
    </source>
</evidence>
<gene>
    <name evidence="3" type="ORF">PBLR_16033</name>
</gene>
<dbReference type="Gene3D" id="2.30.24.10">
    <property type="entry name" value="CAT RNA-binding domain"/>
    <property type="match status" value="1"/>
</dbReference>
<dbReference type="PROSITE" id="PS51372">
    <property type="entry name" value="PRD_2"/>
    <property type="match status" value="2"/>
</dbReference>
<dbReference type="AlphaFoldDB" id="A0A383RL82"/>
<dbReference type="SUPFAM" id="SSF50151">
    <property type="entry name" value="SacY-like RNA-binding domain"/>
    <property type="match status" value="1"/>
</dbReference>
<dbReference type="Pfam" id="PF03123">
    <property type="entry name" value="CAT_RBD"/>
    <property type="match status" value="1"/>
</dbReference>
<dbReference type="InterPro" id="IPR050661">
    <property type="entry name" value="BglG_antiterminators"/>
</dbReference>
<dbReference type="InterPro" id="IPR036634">
    <property type="entry name" value="PRD_sf"/>
</dbReference>
<evidence type="ECO:0000313" key="3">
    <source>
        <dbReference type="EMBL" id="SYX87603.1"/>
    </source>
</evidence>
<dbReference type="SMART" id="SM01061">
    <property type="entry name" value="CAT_RBD"/>
    <property type="match status" value="1"/>
</dbReference>
<proteinExistence type="predicted"/>
<dbReference type="RefSeq" id="WP_138189152.1">
    <property type="nucleotide sequence ID" value="NZ_LS992241.1"/>
</dbReference>
<dbReference type="EMBL" id="LS992241">
    <property type="protein sequence ID" value="SYX87603.1"/>
    <property type="molecule type" value="Genomic_DNA"/>
</dbReference>
<sequence length="285" mass="32645">MSEQRRFEIVRALSNNVVLANDVLANKETILMGKGLGFGAKPGGSLETNDTRIEKTFVIEDKQHLSQYQMLLGQIDPEVIVISEKIISIVSEQLTPDLNEHIHLALPSHIEYALYRLRNNIAIENPFLWEIRTLNPKEFELATQAAELIGKTFDVVVPEDEIGFLTIHIQSAVAHVPVGNFVQYNHLLKDLVALIERERGRVIPKDSIDYLRLITHLRFAMERIRQGDATKNPFRDNLKEMAPYEFSVAQKCADLMSKKLEIEIPEDETAYIAMHLYRLFHKDSE</sequence>
<dbReference type="PANTHER" id="PTHR30185:SF16">
    <property type="entry name" value="PROTEIN GLCT"/>
    <property type="match status" value="1"/>
</dbReference>
<dbReference type="Pfam" id="PF00874">
    <property type="entry name" value="PRD"/>
    <property type="match status" value="2"/>
</dbReference>
<evidence type="ECO:0000259" key="2">
    <source>
        <dbReference type="PROSITE" id="PS51372"/>
    </source>
</evidence>
<feature type="domain" description="PRD" evidence="2">
    <location>
        <begin position="74"/>
        <end position="179"/>
    </location>
</feature>
<dbReference type="Gene3D" id="1.10.1790.10">
    <property type="entry name" value="PRD domain"/>
    <property type="match status" value="2"/>
</dbReference>
<dbReference type="PANTHER" id="PTHR30185">
    <property type="entry name" value="CRYPTIC BETA-GLUCOSIDE BGL OPERON ANTITERMINATOR"/>
    <property type="match status" value="1"/>
</dbReference>
<dbReference type="SUPFAM" id="SSF63520">
    <property type="entry name" value="PTS-regulatory domain, PRD"/>
    <property type="match status" value="2"/>
</dbReference>
<reference evidence="4" key="1">
    <citation type="submission" date="2018-08" db="EMBL/GenBank/DDBJ databases">
        <authorList>
            <person name="Chevrot R."/>
        </authorList>
    </citation>
    <scope>NUCLEOTIDE SEQUENCE [LARGE SCALE GENOMIC DNA]</scope>
</reference>
<name>A0A383RL82_PAEAL</name>
<dbReference type="InterPro" id="IPR036650">
    <property type="entry name" value="CAT_RNA-bd_dom_sf"/>
</dbReference>
<dbReference type="GO" id="GO:0006355">
    <property type="term" value="P:regulation of DNA-templated transcription"/>
    <property type="evidence" value="ECO:0007669"/>
    <property type="project" value="InterPro"/>
</dbReference>
<dbReference type="GO" id="GO:0003723">
    <property type="term" value="F:RNA binding"/>
    <property type="evidence" value="ECO:0007669"/>
    <property type="project" value="InterPro"/>
</dbReference>
<dbReference type="Proteomes" id="UP000304148">
    <property type="component" value="Chromosome"/>
</dbReference>
<dbReference type="InterPro" id="IPR011608">
    <property type="entry name" value="PRD"/>
</dbReference>
<organism evidence="3 4">
    <name type="scientific">Paenibacillus alvei</name>
    <name type="common">Bacillus alvei</name>
    <dbReference type="NCBI Taxonomy" id="44250"/>
    <lineage>
        <taxon>Bacteria</taxon>
        <taxon>Bacillati</taxon>
        <taxon>Bacillota</taxon>
        <taxon>Bacilli</taxon>
        <taxon>Bacillales</taxon>
        <taxon>Paenibacillaceae</taxon>
        <taxon>Paenibacillus</taxon>
    </lineage>
</organism>
<accession>A0A383RL82</accession>
<feature type="domain" description="PRD" evidence="2">
    <location>
        <begin position="180"/>
        <end position="285"/>
    </location>
</feature>
<keyword evidence="1" id="KW-0677">Repeat</keyword>